<name>A0A7W9S733_9HYPH</name>
<dbReference type="Gene3D" id="3.40.50.80">
    <property type="entry name" value="Nucleotide-binding domain of ferredoxin-NADP reductase (FNR) module"/>
    <property type="match status" value="1"/>
</dbReference>
<dbReference type="Pfam" id="PF04954">
    <property type="entry name" value="SIP"/>
    <property type="match status" value="1"/>
</dbReference>
<feature type="domain" description="FAD-binding FR-type" evidence="2">
    <location>
        <begin position="108"/>
        <end position="232"/>
    </location>
</feature>
<dbReference type="Pfam" id="PF09981">
    <property type="entry name" value="DUF2218"/>
    <property type="match status" value="1"/>
</dbReference>
<dbReference type="InterPro" id="IPR039374">
    <property type="entry name" value="SIP_fam"/>
</dbReference>
<accession>A0A7W9S733</accession>
<evidence type="ECO:0000259" key="2">
    <source>
        <dbReference type="PROSITE" id="PS51384"/>
    </source>
</evidence>
<proteinExistence type="inferred from homology"/>
<dbReference type="EMBL" id="JACHEU010000004">
    <property type="protein sequence ID" value="MBB6014198.1"/>
    <property type="molecule type" value="Genomic_DNA"/>
</dbReference>
<dbReference type="InterPro" id="IPR014543">
    <property type="entry name" value="UCP028291"/>
</dbReference>
<dbReference type="Proteomes" id="UP000533306">
    <property type="component" value="Unassembled WGS sequence"/>
</dbReference>
<gene>
    <name evidence="3" type="ORF">HNR59_003592</name>
</gene>
<dbReference type="AlphaFoldDB" id="A0A7W9S733"/>
<dbReference type="CDD" id="cd06193">
    <property type="entry name" value="siderophore_interacting"/>
    <property type="match status" value="1"/>
</dbReference>
<dbReference type="InterPro" id="IPR013113">
    <property type="entry name" value="SIP_FAD-bd"/>
</dbReference>
<evidence type="ECO:0000313" key="3">
    <source>
        <dbReference type="EMBL" id="MBB6014198.1"/>
    </source>
</evidence>
<dbReference type="Gene3D" id="2.40.30.10">
    <property type="entry name" value="Translation factors"/>
    <property type="match status" value="1"/>
</dbReference>
<organism evidence="3 4">
    <name type="scientific">Aquamicrobium lusatiense</name>
    <dbReference type="NCBI Taxonomy" id="89772"/>
    <lineage>
        <taxon>Bacteria</taxon>
        <taxon>Pseudomonadati</taxon>
        <taxon>Pseudomonadota</taxon>
        <taxon>Alphaproteobacteria</taxon>
        <taxon>Hyphomicrobiales</taxon>
        <taxon>Phyllobacteriaceae</taxon>
        <taxon>Aquamicrobium</taxon>
    </lineage>
</organism>
<dbReference type="InterPro" id="IPR017938">
    <property type="entry name" value="Riboflavin_synthase-like_b-brl"/>
</dbReference>
<sequence>MNGHFPLMAEATVAIADAARYIPDIAGHLESHGARASSQGEATVLDFDFCRGVLSPQEGSLHLRAEAADRSLLQEIKMELAEHVVEFTGVSASDIVWTGDKSESGAPPNFRLMRVVSTRRITPHMQRIRLAGENLLRFSGLGNIHCKLLVPPAGVEPEWPALDAQGSFRWPGGPGKPSVRKYTIRSVDAQAGTLDIDLVVHGDEGPGSAWAIAAKPGDLIGMVGPGGRGIRQAGWHLLAGDETALPAIARALENLSPDSRGVALIEVADSAEEQDIVLPQGFELKWLHRNGAAAGTTTLLADAVRSVAVPAGEERVFVWAGCEFSAFRDIRSHVRNVLKLGKEQHLVTSYWRRGISEDGASRLDAVSTVVTKIGKRLGLPVGD</sequence>
<dbReference type="PANTHER" id="PTHR30157">
    <property type="entry name" value="FERRIC REDUCTASE, NADPH-DEPENDENT"/>
    <property type="match status" value="1"/>
</dbReference>
<dbReference type="PROSITE" id="PS51384">
    <property type="entry name" value="FAD_FR"/>
    <property type="match status" value="1"/>
</dbReference>
<dbReference type="InterPro" id="IPR007037">
    <property type="entry name" value="SIP_rossman_dom"/>
</dbReference>
<protein>
    <submittedName>
        <fullName evidence="3">NADPH-dependent ferric siderophore reductase</fullName>
    </submittedName>
</protein>
<dbReference type="InterPro" id="IPR039261">
    <property type="entry name" value="FNR_nucleotide-bd"/>
</dbReference>
<keyword evidence="4" id="KW-1185">Reference proteome</keyword>
<comment type="similarity">
    <text evidence="1">Belongs to the SIP oxidoreductase family.</text>
</comment>
<dbReference type="SUPFAM" id="SSF63380">
    <property type="entry name" value="Riboflavin synthase domain-like"/>
    <property type="match status" value="1"/>
</dbReference>
<dbReference type="GO" id="GO:0016491">
    <property type="term" value="F:oxidoreductase activity"/>
    <property type="evidence" value="ECO:0007669"/>
    <property type="project" value="InterPro"/>
</dbReference>
<dbReference type="RefSeq" id="WP_183832374.1">
    <property type="nucleotide sequence ID" value="NZ_JACHEU010000004.1"/>
</dbReference>
<evidence type="ECO:0000256" key="1">
    <source>
        <dbReference type="ARBA" id="ARBA00035644"/>
    </source>
</evidence>
<dbReference type="InterPro" id="IPR017927">
    <property type="entry name" value="FAD-bd_FR_type"/>
</dbReference>
<evidence type="ECO:0000313" key="4">
    <source>
        <dbReference type="Proteomes" id="UP000533306"/>
    </source>
</evidence>
<comment type="caution">
    <text evidence="3">The sequence shown here is derived from an EMBL/GenBank/DDBJ whole genome shotgun (WGS) entry which is preliminary data.</text>
</comment>
<reference evidence="3 4" key="1">
    <citation type="submission" date="2020-08" db="EMBL/GenBank/DDBJ databases">
        <title>Genomic Encyclopedia of Type Strains, Phase IV (KMG-IV): sequencing the most valuable type-strain genomes for metagenomic binning, comparative biology and taxonomic classification.</title>
        <authorList>
            <person name="Goeker M."/>
        </authorList>
    </citation>
    <scope>NUCLEOTIDE SEQUENCE [LARGE SCALE GENOMIC DNA]</scope>
    <source>
        <strain evidence="3 4">DSM 11099</strain>
    </source>
</reference>
<dbReference type="Pfam" id="PF08021">
    <property type="entry name" value="FAD_binding_9"/>
    <property type="match status" value="1"/>
</dbReference>
<dbReference type="PANTHER" id="PTHR30157:SF0">
    <property type="entry name" value="NADPH-DEPENDENT FERRIC-CHELATE REDUCTASE"/>
    <property type="match status" value="1"/>
</dbReference>
<dbReference type="Gene3D" id="3.30.310.50">
    <property type="entry name" value="Alpha-D-phosphohexomutase, C-terminal domain"/>
    <property type="match status" value="1"/>
</dbReference>